<keyword evidence="4" id="KW-0472">Membrane</keyword>
<name>A0ABU6XBP7_9FABA</name>
<dbReference type="SUPFAM" id="SSF117070">
    <property type="entry name" value="LEA14-like"/>
    <property type="match status" value="1"/>
</dbReference>
<dbReference type="PANTHER" id="PTHR31234:SF65">
    <property type="entry name" value="LATE EMBRYOGENESIS ABUNDANT PROTEIN, LEA_2 SUBGROUP"/>
    <property type="match status" value="1"/>
</dbReference>
<evidence type="ECO:0000256" key="1">
    <source>
        <dbReference type="ARBA" id="ARBA00004167"/>
    </source>
</evidence>
<accession>A0ABU6XBP7</accession>
<evidence type="ECO:0000256" key="2">
    <source>
        <dbReference type="ARBA" id="ARBA00022692"/>
    </source>
</evidence>
<reference evidence="6 7" key="1">
    <citation type="journal article" date="2023" name="Plants (Basel)">
        <title>Bridging the Gap: Combining Genomics and Transcriptomics Approaches to Understand Stylosanthes scabra, an Orphan Legume from the Brazilian Caatinga.</title>
        <authorList>
            <person name="Ferreira-Neto J.R.C."/>
            <person name="da Silva M.D."/>
            <person name="Binneck E."/>
            <person name="de Melo N.F."/>
            <person name="da Silva R.H."/>
            <person name="de Melo A.L.T.M."/>
            <person name="Pandolfi V."/>
            <person name="Bustamante F.O."/>
            <person name="Brasileiro-Vidal A.C."/>
            <person name="Benko-Iseppon A.M."/>
        </authorList>
    </citation>
    <scope>NUCLEOTIDE SEQUENCE [LARGE SCALE GENOMIC DNA]</scope>
    <source>
        <tissue evidence="6">Leaves</tissue>
    </source>
</reference>
<keyword evidence="3" id="KW-1133">Transmembrane helix</keyword>
<dbReference type="InterPro" id="IPR044839">
    <property type="entry name" value="NDR1-like"/>
</dbReference>
<keyword evidence="2" id="KW-0812">Transmembrane</keyword>
<comment type="subcellular location">
    <subcellularLocation>
        <location evidence="1">Membrane</location>
        <topology evidence="1">Single-pass membrane protein</topology>
    </subcellularLocation>
</comment>
<dbReference type="InterPro" id="IPR004864">
    <property type="entry name" value="LEA_2"/>
</dbReference>
<evidence type="ECO:0000313" key="6">
    <source>
        <dbReference type="EMBL" id="MED6194756.1"/>
    </source>
</evidence>
<dbReference type="Pfam" id="PF03168">
    <property type="entry name" value="LEA_2"/>
    <property type="match status" value="1"/>
</dbReference>
<evidence type="ECO:0000259" key="5">
    <source>
        <dbReference type="Pfam" id="PF03168"/>
    </source>
</evidence>
<organism evidence="6 7">
    <name type="scientific">Stylosanthes scabra</name>
    <dbReference type="NCBI Taxonomy" id="79078"/>
    <lineage>
        <taxon>Eukaryota</taxon>
        <taxon>Viridiplantae</taxon>
        <taxon>Streptophyta</taxon>
        <taxon>Embryophyta</taxon>
        <taxon>Tracheophyta</taxon>
        <taxon>Spermatophyta</taxon>
        <taxon>Magnoliopsida</taxon>
        <taxon>eudicotyledons</taxon>
        <taxon>Gunneridae</taxon>
        <taxon>Pentapetalae</taxon>
        <taxon>rosids</taxon>
        <taxon>fabids</taxon>
        <taxon>Fabales</taxon>
        <taxon>Fabaceae</taxon>
        <taxon>Papilionoideae</taxon>
        <taxon>50 kb inversion clade</taxon>
        <taxon>dalbergioids sensu lato</taxon>
        <taxon>Dalbergieae</taxon>
        <taxon>Pterocarpus clade</taxon>
        <taxon>Stylosanthes</taxon>
    </lineage>
</organism>
<comment type="caution">
    <text evidence="6">The sequence shown here is derived from an EMBL/GenBank/DDBJ whole genome shotgun (WGS) entry which is preliminary data.</text>
</comment>
<feature type="domain" description="Late embryogenesis abundant protein LEA-2 subgroup" evidence="5">
    <location>
        <begin position="68"/>
        <end position="161"/>
    </location>
</feature>
<dbReference type="Gene3D" id="2.60.40.1820">
    <property type="match status" value="1"/>
</dbReference>
<dbReference type="PANTHER" id="PTHR31234">
    <property type="entry name" value="LATE EMBRYOGENESIS ABUNDANT (LEA) HYDROXYPROLINE-RICH GLYCOPROTEIN FAMILY"/>
    <property type="match status" value="1"/>
</dbReference>
<evidence type="ECO:0000256" key="4">
    <source>
        <dbReference type="ARBA" id="ARBA00023136"/>
    </source>
</evidence>
<protein>
    <recommendedName>
        <fullName evidence="5">Late embryogenesis abundant protein LEA-2 subgroup domain-containing protein</fullName>
    </recommendedName>
</protein>
<evidence type="ECO:0000256" key="3">
    <source>
        <dbReference type="ARBA" id="ARBA00022989"/>
    </source>
</evidence>
<keyword evidence="7" id="KW-1185">Reference proteome</keyword>
<evidence type="ECO:0000313" key="7">
    <source>
        <dbReference type="Proteomes" id="UP001341840"/>
    </source>
</evidence>
<proteinExistence type="predicted"/>
<dbReference type="Proteomes" id="UP001341840">
    <property type="component" value="Unassembled WGS sequence"/>
</dbReference>
<dbReference type="EMBL" id="JASCZI010211584">
    <property type="protein sequence ID" value="MED6194756.1"/>
    <property type="molecule type" value="Genomic_DNA"/>
</dbReference>
<sequence>MGKGFLICFIILSIFLAAATTIVVLGFTVYKPKEPKVNVNNINLDNVNFNLNIFQVKFDLNVTLTADVTVQNPNKIGFKTSDTSAILNYRGVQVGDAPIPAEDILPDETKKFIVTLTVMTTSLLTHPMIFKDISNNNLPLSVVLAVPGKIEIMGFVKVNFEVLSYCEIQIDLLRKSLVNQRCKATTTL</sequence>
<gene>
    <name evidence="6" type="ORF">PIB30_031509</name>
</gene>